<organism evidence="17 18">
    <name type="scientific">Cinchona calisaya</name>
    <dbReference type="NCBI Taxonomy" id="153742"/>
    <lineage>
        <taxon>Eukaryota</taxon>
        <taxon>Viridiplantae</taxon>
        <taxon>Streptophyta</taxon>
        <taxon>Embryophyta</taxon>
        <taxon>Tracheophyta</taxon>
        <taxon>Spermatophyta</taxon>
        <taxon>Magnoliopsida</taxon>
        <taxon>eudicotyledons</taxon>
        <taxon>Gunneridae</taxon>
        <taxon>Pentapetalae</taxon>
        <taxon>asterids</taxon>
        <taxon>lamiids</taxon>
        <taxon>Gentianales</taxon>
        <taxon>Rubiaceae</taxon>
        <taxon>Cinchonoideae</taxon>
        <taxon>Cinchoneae</taxon>
        <taxon>Cinchona</taxon>
    </lineage>
</organism>
<evidence type="ECO:0000256" key="12">
    <source>
        <dbReference type="PROSITE-ProRule" id="PRU10141"/>
    </source>
</evidence>
<dbReference type="InterPro" id="IPR000719">
    <property type="entry name" value="Prot_kinase_dom"/>
</dbReference>
<name>A0ABD2ZTV5_9GENT</name>
<sequence>MRVQDMGVFGLLVLVMIFLFVRTGDAQINTFLVNCGSNSSVNVNGRKWIGDSSPGNNITLSSPGIEASTAVFNGDPVYEPLYKTARIFTETLNYTFQGAPGDYFLRLHFYPFAFQSYNANQSYFSVAANGLKLVSEFNIPREIIEKNNYWQGSWGNSTFSSLVKEYIFTVESNGILIDFIPNKGSFGFVNAIEVIPVADKLFVDAVKKVGGNGANSSISLSKRGIETMYRLNVGGSTIKPDQDSEFWRLWELDSGYMINPDAGSEINNKSNIIYASPNETSIAPLLVYETARTMSNTEVMEKRFNMSWKLEVDPDFDYLVRLHFCELIYNISSQRNFRIYINNKTAADNFDIFTRAGGMNKAYHEDYFDVISPQTSTLWIQLGPGTSTSVTDALLSGLEVFKLSRDGNLAPVQRYGNLEEKKSKRSLILWVAIGAGIAFIAILAAVVALVFWFCRKPSIKQIDGKKTSPGWRPLFHLNSAANAKGSPRYQNHSGFTASRSGRRFTLAEIKAATKNFDESLVIGAGGFGKVYKGEIEDCTLVAIKRANPQSQQGLTEFETEIDMLSKLRHRHLVAMIGFCDEQNEMILVYEFISNGTLRSHLFGSDLPSLTWKQRLEVCIGAARGLHYLHTGSERGIIHRDVKTTNILLDENFVAKMADFGLSKTGPSLEHTHVSTAVKGSFGYLDPEYFRRQQLTEKSDVYSFGVVLFEVVCSRAVINPSLPKDQINLAEWAMKWQRQKSLETIIDPRLRGKCSPESLIRYGEIAEKCLADEGKSRPTMGEVLWHLEYVLQIQGAWLQTNAEEISITASHPLVPPQDNEPEGQDTTNLDHQESDSDTKSKEDESAPKPTNEPDHIAGGAVEFSQMVNLQGR</sequence>
<dbReference type="Gene3D" id="3.30.200.20">
    <property type="entry name" value="Phosphorylase Kinase, domain 1"/>
    <property type="match status" value="1"/>
</dbReference>
<feature type="transmembrane region" description="Helical" evidence="14">
    <location>
        <begin position="427"/>
        <end position="453"/>
    </location>
</feature>
<evidence type="ECO:0000256" key="2">
    <source>
        <dbReference type="ARBA" id="ARBA00022527"/>
    </source>
</evidence>
<keyword evidence="3" id="KW-0808">Transferase</keyword>
<dbReference type="PANTHER" id="PTHR48006">
    <property type="entry name" value="LEUCINE-RICH REPEAT-CONTAINING PROTEIN DDB_G0281931-RELATED"/>
    <property type="match status" value="1"/>
</dbReference>
<dbReference type="EMBL" id="JBJUIK010000007">
    <property type="protein sequence ID" value="KAL3522871.1"/>
    <property type="molecule type" value="Genomic_DNA"/>
</dbReference>
<keyword evidence="6 12" id="KW-0547">Nucleotide-binding</keyword>
<feature type="compositionally biased region" description="Basic and acidic residues" evidence="13">
    <location>
        <begin position="827"/>
        <end position="854"/>
    </location>
</feature>
<evidence type="ECO:0000256" key="1">
    <source>
        <dbReference type="ARBA" id="ARBA00004479"/>
    </source>
</evidence>
<dbReference type="GO" id="GO:0016020">
    <property type="term" value="C:membrane"/>
    <property type="evidence" value="ECO:0007669"/>
    <property type="project" value="UniProtKB-SubCell"/>
</dbReference>
<evidence type="ECO:0000313" key="18">
    <source>
        <dbReference type="Proteomes" id="UP001630127"/>
    </source>
</evidence>
<evidence type="ECO:0000256" key="7">
    <source>
        <dbReference type="ARBA" id="ARBA00022777"/>
    </source>
</evidence>
<keyword evidence="11" id="KW-0325">Glycoprotein</keyword>
<dbReference type="Gene3D" id="1.10.510.10">
    <property type="entry name" value="Transferase(Phosphotransferase) domain 1"/>
    <property type="match status" value="1"/>
</dbReference>
<dbReference type="GO" id="GO:0005524">
    <property type="term" value="F:ATP binding"/>
    <property type="evidence" value="ECO:0007669"/>
    <property type="project" value="UniProtKB-UniRule"/>
</dbReference>
<dbReference type="InterPro" id="IPR001245">
    <property type="entry name" value="Ser-Thr/Tyr_kinase_cat_dom"/>
</dbReference>
<dbReference type="Pfam" id="PF07714">
    <property type="entry name" value="PK_Tyr_Ser-Thr"/>
    <property type="match status" value="1"/>
</dbReference>
<feature type="signal peptide" evidence="15">
    <location>
        <begin position="1"/>
        <end position="26"/>
    </location>
</feature>
<comment type="caution">
    <text evidence="17">The sequence shown here is derived from an EMBL/GenBank/DDBJ whole genome shotgun (WGS) entry which is preliminary data.</text>
</comment>
<reference evidence="17 18" key="1">
    <citation type="submission" date="2024-11" db="EMBL/GenBank/DDBJ databases">
        <title>A near-complete genome assembly of Cinchona calisaya.</title>
        <authorList>
            <person name="Lian D.C."/>
            <person name="Zhao X.W."/>
            <person name="Wei L."/>
        </authorList>
    </citation>
    <scope>NUCLEOTIDE SEQUENCE [LARGE SCALE GENOMIC DNA]</scope>
    <source>
        <tissue evidence="17">Nenye</tissue>
    </source>
</reference>
<dbReference type="CDD" id="cd14066">
    <property type="entry name" value="STKc_IRAK"/>
    <property type="match status" value="1"/>
</dbReference>
<dbReference type="InterPro" id="IPR024788">
    <property type="entry name" value="Malectin-like_Carb-bd_dom"/>
</dbReference>
<dbReference type="FunFam" id="3.30.200.20:FF:000039">
    <property type="entry name" value="receptor-like protein kinase FERONIA"/>
    <property type="match status" value="1"/>
</dbReference>
<dbReference type="Proteomes" id="UP001630127">
    <property type="component" value="Unassembled WGS sequence"/>
</dbReference>
<dbReference type="InterPro" id="IPR017441">
    <property type="entry name" value="Protein_kinase_ATP_BS"/>
</dbReference>
<evidence type="ECO:0000256" key="8">
    <source>
        <dbReference type="ARBA" id="ARBA00022840"/>
    </source>
</evidence>
<dbReference type="SUPFAM" id="SSF56112">
    <property type="entry name" value="Protein kinase-like (PK-like)"/>
    <property type="match status" value="1"/>
</dbReference>
<dbReference type="InterPro" id="IPR008271">
    <property type="entry name" value="Ser/Thr_kinase_AS"/>
</dbReference>
<evidence type="ECO:0000256" key="6">
    <source>
        <dbReference type="ARBA" id="ARBA00022741"/>
    </source>
</evidence>
<evidence type="ECO:0000256" key="4">
    <source>
        <dbReference type="ARBA" id="ARBA00022692"/>
    </source>
</evidence>
<feature type="region of interest" description="Disordered" evidence="13">
    <location>
        <begin position="810"/>
        <end position="871"/>
    </location>
</feature>
<evidence type="ECO:0000256" key="5">
    <source>
        <dbReference type="ARBA" id="ARBA00022729"/>
    </source>
</evidence>
<dbReference type="SMART" id="SM00220">
    <property type="entry name" value="S_TKc"/>
    <property type="match status" value="1"/>
</dbReference>
<dbReference type="FunFam" id="1.10.510.10:FF:000058">
    <property type="entry name" value="Receptor-like protein kinase FERONIA"/>
    <property type="match status" value="1"/>
</dbReference>
<evidence type="ECO:0000256" key="13">
    <source>
        <dbReference type="SAM" id="MobiDB-lite"/>
    </source>
</evidence>
<evidence type="ECO:0000313" key="17">
    <source>
        <dbReference type="EMBL" id="KAL3522871.1"/>
    </source>
</evidence>
<dbReference type="GO" id="GO:0004674">
    <property type="term" value="F:protein serine/threonine kinase activity"/>
    <property type="evidence" value="ECO:0007669"/>
    <property type="project" value="UniProtKB-KW"/>
</dbReference>
<evidence type="ECO:0000256" key="3">
    <source>
        <dbReference type="ARBA" id="ARBA00022679"/>
    </source>
</evidence>
<evidence type="ECO:0000256" key="9">
    <source>
        <dbReference type="ARBA" id="ARBA00022989"/>
    </source>
</evidence>
<keyword evidence="2" id="KW-0723">Serine/threonine-protein kinase</keyword>
<keyword evidence="9 14" id="KW-1133">Transmembrane helix</keyword>
<dbReference type="FunFam" id="2.60.120.430:FF:000003">
    <property type="entry name" value="FERONIA receptor-like kinase"/>
    <property type="match status" value="1"/>
</dbReference>
<dbReference type="PROSITE" id="PS50011">
    <property type="entry name" value="PROTEIN_KINASE_DOM"/>
    <property type="match status" value="1"/>
</dbReference>
<dbReference type="PROSITE" id="PS00108">
    <property type="entry name" value="PROTEIN_KINASE_ST"/>
    <property type="match status" value="1"/>
</dbReference>
<evidence type="ECO:0000256" key="14">
    <source>
        <dbReference type="SAM" id="Phobius"/>
    </source>
</evidence>
<dbReference type="FunFam" id="2.60.120.430:FF:000001">
    <property type="entry name" value="Receptor-like protein kinase FERONIA"/>
    <property type="match status" value="1"/>
</dbReference>
<dbReference type="InterPro" id="IPR051824">
    <property type="entry name" value="LRR_Rcpt-Like_S/T_Kinase"/>
</dbReference>
<feature type="binding site" evidence="12">
    <location>
        <position position="544"/>
    </location>
    <ligand>
        <name>ATP</name>
        <dbReference type="ChEBI" id="CHEBI:30616"/>
    </ligand>
</feature>
<keyword evidence="8 12" id="KW-0067">ATP-binding</keyword>
<proteinExistence type="predicted"/>
<keyword evidence="4 14" id="KW-0812">Transmembrane</keyword>
<accession>A0ABD2ZTV5</accession>
<dbReference type="InterPro" id="IPR011009">
    <property type="entry name" value="Kinase-like_dom_sf"/>
</dbReference>
<feature type="chain" id="PRO_5044881344" description="Protein kinase domain-containing protein" evidence="15">
    <location>
        <begin position="27"/>
        <end position="871"/>
    </location>
</feature>
<evidence type="ECO:0000256" key="10">
    <source>
        <dbReference type="ARBA" id="ARBA00023136"/>
    </source>
</evidence>
<dbReference type="Gene3D" id="2.60.120.430">
    <property type="entry name" value="Galactose-binding lectin"/>
    <property type="match status" value="2"/>
</dbReference>
<dbReference type="PANTHER" id="PTHR48006:SF92">
    <property type="entry name" value="LRR RECEPTOR-LIKE SERINE_THREONINE-PROTEIN KINASE GSO1"/>
    <property type="match status" value="1"/>
</dbReference>
<gene>
    <name evidence="17" type="ORF">ACH5RR_015705</name>
</gene>
<keyword evidence="7" id="KW-0418">Kinase</keyword>
<keyword evidence="10 14" id="KW-0472">Membrane</keyword>
<evidence type="ECO:0000259" key="16">
    <source>
        <dbReference type="PROSITE" id="PS50011"/>
    </source>
</evidence>
<keyword evidence="5 15" id="KW-0732">Signal</keyword>
<evidence type="ECO:0000256" key="11">
    <source>
        <dbReference type="ARBA" id="ARBA00023180"/>
    </source>
</evidence>
<dbReference type="AlphaFoldDB" id="A0ABD2ZTV5"/>
<comment type="subcellular location">
    <subcellularLocation>
        <location evidence="1">Membrane</location>
        <topology evidence="1">Single-pass type I membrane protein</topology>
    </subcellularLocation>
</comment>
<keyword evidence="18" id="KW-1185">Reference proteome</keyword>
<evidence type="ECO:0000256" key="15">
    <source>
        <dbReference type="SAM" id="SignalP"/>
    </source>
</evidence>
<protein>
    <recommendedName>
        <fullName evidence="16">Protein kinase domain-containing protein</fullName>
    </recommendedName>
</protein>
<dbReference type="Pfam" id="PF12819">
    <property type="entry name" value="Malectin_like"/>
    <property type="match status" value="1"/>
</dbReference>
<dbReference type="PROSITE" id="PS00107">
    <property type="entry name" value="PROTEIN_KINASE_ATP"/>
    <property type="match status" value="1"/>
</dbReference>
<feature type="domain" description="Protein kinase" evidence="16">
    <location>
        <begin position="516"/>
        <end position="788"/>
    </location>
</feature>